<dbReference type="OrthoDB" id="7793094at2"/>
<dbReference type="PROSITE" id="PS00887">
    <property type="entry name" value="ILVD_EDD_2"/>
    <property type="match status" value="1"/>
</dbReference>
<dbReference type="EC" id="4.2.1.9" evidence="8"/>
<evidence type="ECO:0000256" key="2">
    <source>
        <dbReference type="ARBA" id="ARBA00022723"/>
    </source>
</evidence>
<keyword evidence="4" id="KW-0411">Iron-sulfur</keyword>
<sequence length="573" mass="60702">MSDQKCGHVRDLWAQVDALMMGMNWTEEDLEKKQILIDDVQGDSHPGSFHLDVLADEASIGVYETGGKPAKFHVTDICDGWAQGHEGMNYILASRGIIADMVEIHASVIPWDGMILLSGCDKSTPAHLMAAARMDIPTIHIPSGAMRSGPGNSTSGLAGPLSARNKKGEVGKAEMTNYKLTGCPSCGACQFMGTASTMQCMSEALGLALPGTALMPATMTEIRRASRAAGKQIMRLAAAGLTARKIMTEAAFRNAMMVHAAIGGSTNAYIHMPAIAHELGISVDPREMDAIGQKVRYLTSIQPSGKYTAELFWFAGGVPMIQWLMREQLDLDVMTVTGRSLGDNLELLQNDGFFERGRGHLRSYSIPAEEVIRPLAKSDKFGSIAVLEGNIAPDGAVVKYAAVKPAMHVHTGPAAVFDSEDEAQVAIVAGKIDPGAVVVIRYEGPKGSGMPEMFMTTDAIVYDARLNGTVAIVTDGRFSGATSGPCIGHVSPEAVDGGPIALVENGDLIEIDIPSRALRVVGVAGAPRTPDEVAAILTARRAAWTLPARAPKKGVLARYSKSAVSAMAGAYME</sequence>
<proteinExistence type="inferred from homology"/>
<dbReference type="HOGENOM" id="CLU_014271_4_2_5"/>
<dbReference type="InterPro" id="IPR020558">
    <property type="entry name" value="DiOHA_6PGluconate_deHydtase_CS"/>
</dbReference>
<dbReference type="AlphaFoldDB" id="Q20Y83"/>
<dbReference type="STRING" id="316056.RPC_4380"/>
<dbReference type="Pfam" id="PF00920">
    <property type="entry name" value="ILVD_EDD_N"/>
    <property type="match status" value="1"/>
</dbReference>
<dbReference type="FunFam" id="3.50.30.80:FF:000001">
    <property type="entry name" value="Dihydroxy-acid dehydratase"/>
    <property type="match status" value="1"/>
</dbReference>
<name>Q20Y83_RHOPB</name>
<dbReference type="SUPFAM" id="SSF143975">
    <property type="entry name" value="IlvD/EDD N-terminal domain-like"/>
    <property type="match status" value="1"/>
</dbReference>
<dbReference type="InterPro" id="IPR000581">
    <property type="entry name" value="ILV_EDD_N"/>
</dbReference>
<comment type="similarity">
    <text evidence="1">Belongs to the IlvD/Edd family.</text>
</comment>
<dbReference type="InterPro" id="IPR042096">
    <property type="entry name" value="Dihydro-acid_dehy_C"/>
</dbReference>
<dbReference type="RefSeq" id="WP_011474784.1">
    <property type="nucleotide sequence ID" value="NC_007925.1"/>
</dbReference>
<reference evidence="8" key="1">
    <citation type="submission" date="2006-03" db="EMBL/GenBank/DDBJ databases">
        <title>Complete sequence of Rhodopseudomonas palustris BisB18.</title>
        <authorList>
            <consortium name="US DOE Joint Genome Institute"/>
            <person name="Copeland A."/>
            <person name="Lucas S."/>
            <person name="Lapidus A."/>
            <person name="Barry K."/>
            <person name="Detter J.C."/>
            <person name="Glavina del Rio T."/>
            <person name="Hammon N."/>
            <person name="Israni S."/>
            <person name="Dalin E."/>
            <person name="Tice H."/>
            <person name="Pitluck S."/>
            <person name="Chain P."/>
            <person name="Malfatti S."/>
            <person name="Shin M."/>
            <person name="Vergez L."/>
            <person name="Schmutz J."/>
            <person name="Larimer F."/>
            <person name="Land M."/>
            <person name="Hauser L."/>
            <person name="Pelletier D.A."/>
            <person name="Kyrpides N."/>
            <person name="Anderson I."/>
            <person name="Oda Y."/>
            <person name="Harwood C.S."/>
            <person name="Richardson P."/>
        </authorList>
    </citation>
    <scope>NUCLEOTIDE SEQUENCE [LARGE SCALE GENOMIC DNA]</scope>
    <source>
        <strain evidence="8">BisB18</strain>
    </source>
</reference>
<evidence type="ECO:0000259" key="7">
    <source>
        <dbReference type="Pfam" id="PF24877"/>
    </source>
</evidence>
<dbReference type="SUPFAM" id="SSF52016">
    <property type="entry name" value="LeuD/IlvD-like"/>
    <property type="match status" value="1"/>
</dbReference>
<dbReference type="GO" id="GO:0046872">
    <property type="term" value="F:metal ion binding"/>
    <property type="evidence" value="ECO:0007669"/>
    <property type="project" value="UniProtKB-KW"/>
</dbReference>
<dbReference type="InterPro" id="IPR037237">
    <property type="entry name" value="IlvD/EDD_N"/>
</dbReference>
<dbReference type="GO" id="GO:0005829">
    <property type="term" value="C:cytosol"/>
    <property type="evidence" value="ECO:0007669"/>
    <property type="project" value="TreeGrafter"/>
</dbReference>
<evidence type="ECO:0000259" key="6">
    <source>
        <dbReference type="Pfam" id="PF00920"/>
    </source>
</evidence>
<dbReference type="PANTHER" id="PTHR43661:SF3">
    <property type="entry name" value="D-XYLONATE DEHYDRATASE YAGF-RELATED"/>
    <property type="match status" value="1"/>
</dbReference>
<feature type="domain" description="Dihydroxy-acid/6-phosphogluconate dehydratase C-terminal" evidence="7">
    <location>
        <begin position="370"/>
        <end position="570"/>
    </location>
</feature>
<dbReference type="InterPro" id="IPR056740">
    <property type="entry name" value="ILV_EDD_C"/>
</dbReference>
<dbReference type="eggNOG" id="COG0129">
    <property type="taxonomic scope" value="Bacteria"/>
</dbReference>
<organism evidence="8">
    <name type="scientific">Rhodopseudomonas palustris (strain BisB18)</name>
    <dbReference type="NCBI Taxonomy" id="316056"/>
    <lineage>
        <taxon>Bacteria</taxon>
        <taxon>Pseudomonadati</taxon>
        <taxon>Pseudomonadota</taxon>
        <taxon>Alphaproteobacteria</taxon>
        <taxon>Hyphomicrobiales</taxon>
        <taxon>Nitrobacteraceae</taxon>
        <taxon>Rhodopseudomonas</taxon>
    </lineage>
</organism>
<evidence type="ECO:0000313" key="8">
    <source>
        <dbReference type="EMBL" id="ABD89903.1"/>
    </source>
</evidence>
<keyword evidence="2" id="KW-0479">Metal-binding</keyword>
<dbReference type="Pfam" id="PF24877">
    <property type="entry name" value="ILV_EDD_C"/>
    <property type="match status" value="1"/>
</dbReference>
<dbReference type="EMBL" id="CP000301">
    <property type="protein sequence ID" value="ABD89903.1"/>
    <property type="molecule type" value="Genomic_DNA"/>
</dbReference>
<dbReference type="PANTHER" id="PTHR43661">
    <property type="entry name" value="D-XYLONATE DEHYDRATASE"/>
    <property type="match status" value="1"/>
</dbReference>
<evidence type="ECO:0000256" key="4">
    <source>
        <dbReference type="ARBA" id="ARBA00023014"/>
    </source>
</evidence>
<protein>
    <submittedName>
        <fullName evidence="8">Dihydroxyacid dehydratase</fullName>
        <ecNumber evidence="8">4.2.1.9</ecNumber>
    </submittedName>
</protein>
<evidence type="ECO:0000256" key="1">
    <source>
        <dbReference type="ARBA" id="ARBA00006486"/>
    </source>
</evidence>
<dbReference type="Gene3D" id="3.50.30.80">
    <property type="entry name" value="IlvD/EDD C-terminal domain-like"/>
    <property type="match status" value="1"/>
</dbReference>
<evidence type="ECO:0000256" key="5">
    <source>
        <dbReference type="ARBA" id="ARBA00023239"/>
    </source>
</evidence>
<accession>Q20Y83</accession>
<keyword evidence="5 8" id="KW-0456">Lyase</keyword>
<dbReference type="PROSITE" id="PS00886">
    <property type="entry name" value="ILVD_EDD_1"/>
    <property type="match status" value="1"/>
</dbReference>
<feature type="domain" description="Dihydroxy-acid/6-phosphogluconate dehydratase N-terminal" evidence="6">
    <location>
        <begin position="32"/>
        <end position="344"/>
    </location>
</feature>
<keyword evidence="3" id="KW-0408">Iron</keyword>
<evidence type="ECO:0000256" key="3">
    <source>
        <dbReference type="ARBA" id="ARBA00023004"/>
    </source>
</evidence>
<gene>
    <name evidence="8" type="ordered locus">RPC_4380</name>
</gene>
<dbReference type="GO" id="GO:0051536">
    <property type="term" value="F:iron-sulfur cluster binding"/>
    <property type="evidence" value="ECO:0007669"/>
    <property type="project" value="UniProtKB-KW"/>
</dbReference>
<dbReference type="KEGG" id="rpc:RPC_4380"/>
<dbReference type="GO" id="GO:0004160">
    <property type="term" value="F:dihydroxy-acid dehydratase activity"/>
    <property type="evidence" value="ECO:0007669"/>
    <property type="project" value="UniProtKB-EC"/>
</dbReference>